<dbReference type="AlphaFoldDB" id="A0A4S8IAY9"/>
<evidence type="ECO:0000313" key="1">
    <source>
        <dbReference type="EMBL" id="THU45215.1"/>
    </source>
</evidence>
<protein>
    <submittedName>
        <fullName evidence="1">Uncharacterized protein</fullName>
    </submittedName>
</protein>
<name>A0A4S8IAY9_MUSBA</name>
<comment type="caution">
    <text evidence="1">The sequence shown here is derived from an EMBL/GenBank/DDBJ whole genome shotgun (WGS) entry which is preliminary data.</text>
</comment>
<dbReference type="EMBL" id="PYDT01000011">
    <property type="protein sequence ID" value="THU45215.1"/>
    <property type="molecule type" value="Genomic_DNA"/>
</dbReference>
<sequence>MAYLLMDSHIVQYRSFEFLECIRMHEFAEGTLHPFERSLYTGNSPCVCLFPTPSPSVQPHESLASSPPVLIANTFYGSGPLRPRDGFSLTQPWSRMKSNRRSIWSTQTWMNTSRASVEMLKSCLEEREDNTEL</sequence>
<accession>A0A4S8IAY9</accession>
<reference evidence="1 2" key="1">
    <citation type="journal article" date="2019" name="Nat. Plants">
        <title>Genome sequencing of Musa balbisiana reveals subgenome evolution and function divergence in polyploid bananas.</title>
        <authorList>
            <person name="Yao X."/>
        </authorList>
    </citation>
    <scope>NUCLEOTIDE SEQUENCE [LARGE SCALE GENOMIC DNA]</scope>
    <source>
        <strain evidence="2">cv. DH-PKW</strain>
        <tissue evidence="1">Leaves</tissue>
    </source>
</reference>
<proteinExistence type="predicted"/>
<dbReference type="Proteomes" id="UP000317650">
    <property type="component" value="Chromosome 2"/>
</dbReference>
<gene>
    <name evidence="1" type="ORF">C4D60_Mb02t15500</name>
</gene>
<organism evidence="1 2">
    <name type="scientific">Musa balbisiana</name>
    <name type="common">Banana</name>
    <dbReference type="NCBI Taxonomy" id="52838"/>
    <lineage>
        <taxon>Eukaryota</taxon>
        <taxon>Viridiplantae</taxon>
        <taxon>Streptophyta</taxon>
        <taxon>Embryophyta</taxon>
        <taxon>Tracheophyta</taxon>
        <taxon>Spermatophyta</taxon>
        <taxon>Magnoliopsida</taxon>
        <taxon>Liliopsida</taxon>
        <taxon>Zingiberales</taxon>
        <taxon>Musaceae</taxon>
        <taxon>Musa</taxon>
    </lineage>
</organism>
<evidence type="ECO:0000313" key="2">
    <source>
        <dbReference type="Proteomes" id="UP000317650"/>
    </source>
</evidence>
<keyword evidence="2" id="KW-1185">Reference proteome</keyword>